<protein>
    <submittedName>
        <fullName evidence="2">Uncharacterized protein</fullName>
    </submittedName>
</protein>
<accession>D9PVV5</accession>
<name>D9PVV5_METTM</name>
<feature type="transmembrane region" description="Helical" evidence="1">
    <location>
        <begin position="150"/>
        <end position="174"/>
    </location>
</feature>
<reference evidence="2 3" key="2">
    <citation type="journal article" date="2010" name="J. Bacteriol.">
        <title>Complete genome sequence of Methanothermobacter marburgensis, a methanoarchaeon model organism.</title>
        <authorList>
            <person name="Liesegang H."/>
            <person name="Kaster A.K."/>
            <person name="Wiezer A."/>
            <person name="Goenrich M."/>
            <person name="Wollherr A."/>
            <person name="Seedorf H."/>
            <person name="Gottschalk G."/>
            <person name="Thauer R.K."/>
        </authorList>
    </citation>
    <scope>NUCLEOTIDE SEQUENCE [LARGE SCALE GENOMIC DNA]</scope>
    <source>
        <strain evidence="3">ATCC BAA-927 / DSM 2133 / JCM 14651 / NBRC 100331 / OCM 82 / Marburg</strain>
    </source>
</reference>
<dbReference type="GeneID" id="9704466"/>
<dbReference type="KEGG" id="mmg:MTBMA_c07580"/>
<dbReference type="EMBL" id="CP001710">
    <property type="protein sequence ID" value="ADL58353.1"/>
    <property type="molecule type" value="Genomic_DNA"/>
</dbReference>
<evidence type="ECO:0000313" key="2">
    <source>
        <dbReference type="EMBL" id="ADL58353.1"/>
    </source>
</evidence>
<evidence type="ECO:0000313" key="3">
    <source>
        <dbReference type="Proteomes" id="UP000000345"/>
    </source>
</evidence>
<proteinExistence type="predicted"/>
<dbReference type="Proteomes" id="UP000000345">
    <property type="component" value="Chromosome"/>
</dbReference>
<evidence type="ECO:0000256" key="1">
    <source>
        <dbReference type="SAM" id="Phobius"/>
    </source>
</evidence>
<keyword evidence="3" id="KW-1185">Reference proteome</keyword>
<feature type="transmembrane region" description="Helical" evidence="1">
    <location>
        <begin position="55"/>
        <end position="77"/>
    </location>
</feature>
<dbReference type="PaxDb" id="79929-MTBMA_c07580"/>
<organism evidence="2 3">
    <name type="scientific">Methanothermobacter marburgensis (strain ATCC BAA-927 / DSM 2133 / JCM 14651 / NBRC 100331 / OCM 82 / Marburg)</name>
    <name type="common">Methanobacterium thermoautotrophicum</name>
    <dbReference type="NCBI Taxonomy" id="79929"/>
    <lineage>
        <taxon>Archaea</taxon>
        <taxon>Methanobacteriati</taxon>
        <taxon>Methanobacteriota</taxon>
        <taxon>Methanomada group</taxon>
        <taxon>Methanobacteria</taxon>
        <taxon>Methanobacteriales</taxon>
        <taxon>Methanobacteriaceae</taxon>
        <taxon>Methanothermobacter</taxon>
    </lineage>
</organism>
<dbReference type="HOGENOM" id="CLU_1458221_0_0_2"/>
<keyword evidence="1" id="KW-1133">Transmembrane helix</keyword>
<keyword evidence="1" id="KW-0472">Membrane</keyword>
<gene>
    <name evidence="2" type="ordered locus">MTBMA_c07580</name>
</gene>
<feature type="transmembrane region" description="Helical" evidence="1">
    <location>
        <begin position="20"/>
        <end position="43"/>
    </location>
</feature>
<feature type="transmembrane region" description="Helical" evidence="1">
    <location>
        <begin position="89"/>
        <end position="116"/>
    </location>
</feature>
<dbReference type="OrthoDB" id="381572at2157"/>
<dbReference type="AlphaFoldDB" id="D9PVV5"/>
<sequence>MRLNVNTNGEPLLKWLNSKLNVLSSVFGILVGAVAGTLTAVLLGGALMGGSVDPIFFVFIVAFVFLFVESFVAGLGAETYGESLVNSGFLVLIYLTIGVLGLMATTTGGMMALMAISQIFPDTGGDMTGTAAPIGLASEPTYAPADYLQLISGILMVISLVLAAFVGGLLAVYIRKKMKGPSISE</sequence>
<dbReference type="RefSeq" id="WP_013295577.1">
    <property type="nucleotide sequence ID" value="NC_014408.1"/>
</dbReference>
<keyword evidence="1" id="KW-0812">Transmembrane</keyword>
<dbReference type="GeneID" id="77399537"/>
<reference key="1">
    <citation type="submission" date="2009-08" db="EMBL/GenBank/DDBJ databases">
        <title>The genome sequence of Methanothermobacter marburgensis.</title>
        <authorList>
            <person name="Kaster A."/>
            <person name="Seedorf H."/>
            <person name="Goenrich M."/>
            <person name="Wiezer A."/>
            <person name="Liesegang H."/>
            <person name="Thauer R."/>
            <person name="Gottschalk G."/>
        </authorList>
    </citation>
    <scope>NUCLEOTIDE SEQUENCE</scope>
    <source>
        <strain>Marburg</strain>
    </source>
</reference>